<comment type="caution">
    <text evidence="6">The sequence shown here is derived from an EMBL/GenBank/DDBJ whole genome shotgun (WGS) entry which is preliminary data.</text>
</comment>
<dbReference type="Pfam" id="PF12796">
    <property type="entry name" value="Ank_2"/>
    <property type="match status" value="6"/>
</dbReference>
<protein>
    <submittedName>
        <fullName evidence="6">Ankyrin</fullName>
    </submittedName>
</protein>
<evidence type="ECO:0000313" key="6">
    <source>
        <dbReference type="EMBL" id="KAK4205444.1"/>
    </source>
</evidence>
<evidence type="ECO:0000256" key="2">
    <source>
        <dbReference type="ARBA" id="ARBA00023043"/>
    </source>
</evidence>
<reference evidence="6" key="2">
    <citation type="submission" date="2023-05" db="EMBL/GenBank/DDBJ databases">
        <authorList>
            <consortium name="Lawrence Berkeley National Laboratory"/>
            <person name="Steindorff A."/>
            <person name="Hensen N."/>
            <person name="Bonometti L."/>
            <person name="Westerberg I."/>
            <person name="Brannstrom I.O."/>
            <person name="Guillou S."/>
            <person name="Cros-Aarteil S."/>
            <person name="Calhoun S."/>
            <person name="Haridas S."/>
            <person name="Kuo A."/>
            <person name="Mondo S."/>
            <person name="Pangilinan J."/>
            <person name="Riley R."/>
            <person name="Labutti K."/>
            <person name="Andreopoulos B."/>
            <person name="Lipzen A."/>
            <person name="Chen C."/>
            <person name="Yanf M."/>
            <person name="Daum C."/>
            <person name="Ng V."/>
            <person name="Clum A."/>
            <person name="Ohm R."/>
            <person name="Martin F."/>
            <person name="Silar P."/>
            <person name="Natvig D."/>
            <person name="Lalanne C."/>
            <person name="Gautier V."/>
            <person name="Ament-Velasquez S.L."/>
            <person name="Kruys A."/>
            <person name="Hutchinson M.I."/>
            <person name="Powell A.J."/>
            <person name="Barry K."/>
            <person name="Miller A.N."/>
            <person name="Grigoriev I.V."/>
            <person name="Debuchy R."/>
            <person name="Gladieux P."/>
            <person name="Thoren M.H."/>
            <person name="Johannesson H."/>
        </authorList>
    </citation>
    <scope>NUCLEOTIDE SEQUENCE</scope>
    <source>
        <strain evidence="6">CBS 315.58</strain>
    </source>
</reference>
<dbReference type="Pfam" id="PF13637">
    <property type="entry name" value="Ank_4"/>
    <property type="match status" value="1"/>
</dbReference>
<dbReference type="Pfam" id="PF00023">
    <property type="entry name" value="Ank"/>
    <property type="match status" value="1"/>
</dbReference>
<dbReference type="InterPro" id="IPR056884">
    <property type="entry name" value="NPHP3-like_N"/>
</dbReference>
<feature type="repeat" description="ANK" evidence="3">
    <location>
        <begin position="965"/>
        <end position="997"/>
    </location>
</feature>
<keyword evidence="7" id="KW-1185">Reference proteome</keyword>
<reference evidence="6" key="1">
    <citation type="journal article" date="2023" name="Mol. Phylogenet. Evol.">
        <title>Genome-scale phylogeny and comparative genomics of the fungal order Sordariales.</title>
        <authorList>
            <person name="Hensen N."/>
            <person name="Bonometti L."/>
            <person name="Westerberg I."/>
            <person name="Brannstrom I.O."/>
            <person name="Guillou S."/>
            <person name="Cros-Aarteil S."/>
            <person name="Calhoun S."/>
            <person name="Haridas S."/>
            <person name="Kuo A."/>
            <person name="Mondo S."/>
            <person name="Pangilinan J."/>
            <person name="Riley R."/>
            <person name="LaButti K."/>
            <person name="Andreopoulos B."/>
            <person name="Lipzen A."/>
            <person name="Chen C."/>
            <person name="Yan M."/>
            <person name="Daum C."/>
            <person name="Ng V."/>
            <person name="Clum A."/>
            <person name="Steindorff A."/>
            <person name="Ohm R.A."/>
            <person name="Martin F."/>
            <person name="Silar P."/>
            <person name="Natvig D.O."/>
            <person name="Lalanne C."/>
            <person name="Gautier V."/>
            <person name="Ament-Velasquez S.L."/>
            <person name="Kruys A."/>
            <person name="Hutchinson M.I."/>
            <person name="Powell A.J."/>
            <person name="Barry K."/>
            <person name="Miller A.N."/>
            <person name="Grigoriev I.V."/>
            <person name="Debuchy R."/>
            <person name="Gladieux P."/>
            <person name="Hiltunen Thoren M."/>
            <person name="Johannesson H."/>
        </authorList>
    </citation>
    <scope>NUCLEOTIDE SEQUENCE</scope>
    <source>
        <strain evidence="6">CBS 315.58</strain>
    </source>
</reference>
<evidence type="ECO:0000256" key="4">
    <source>
        <dbReference type="SAM" id="MobiDB-lite"/>
    </source>
</evidence>
<dbReference type="PANTHER" id="PTHR24123">
    <property type="entry name" value="ANKYRIN REPEAT-CONTAINING"/>
    <property type="match status" value="1"/>
</dbReference>
<dbReference type="PRINTS" id="PR01415">
    <property type="entry name" value="ANKYRIN"/>
</dbReference>
<organism evidence="6 7">
    <name type="scientific">Triangularia verruculosa</name>
    <dbReference type="NCBI Taxonomy" id="2587418"/>
    <lineage>
        <taxon>Eukaryota</taxon>
        <taxon>Fungi</taxon>
        <taxon>Dikarya</taxon>
        <taxon>Ascomycota</taxon>
        <taxon>Pezizomycotina</taxon>
        <taxon>Sordariomycetes</taxon>
        <taxon>Sordariomycetidae</taxon>
        <taxon>Sordariales</taxon>
        <taxon>Podosporaceae</taxon>
        <taxon>Triangularia</taxon>
    </lineage>
</organism>
<dbReference type="Gene3D" id="1.25.40.20">
    <property type="entry name" value="Ankyrin repeat-containing domain"/>
    <property type="match status" value="5"/>
</dbReference>
<feature type="repeat" description="ANK" evidence="3">
    <location>
        <begin position="1343"/>
        <end position="1375"/>
    </location>
</feature>
<evidence type="ECO:0000256" key="3">
    <source>
        <dbReference type="PROSITE-ProRule" id="PRU00023"/>
    </source>
</evidence>
<dbReference type="SUPFAM" id="SSF48403">
    <property type="entry name" value="Ankyrin repeat"/>
    <property type="match status" value="3"/>
</dbReference>
<feature type="repeat" description="ANK" evidence="3">
    <location>
        <begin position="1522"/>
        <end position="1554"/>
    </location>
</feature>
<feature type="region of interest" description="Disordered" evidence="4">
    <location>
        <begin position="1703"/>
        <end position="1751"/>
    </location>
</feature>
<feature type="repeat" description="ANK" evidence="3">
    <location>
        <begin position="1170"/>
        <end position="1202"/>
    </location>
</feature>
<evidence type="ECO:0000259" key="5">
    <source>
        <dbReference type="Pfam" id="PF24883"/>
    </source>
</evidence>
<sequence>MAMQTVICGDPANVNFDLIAVDGLARGLSSESSSWLKNKLEGANRCARILFYNYPLEELLHSRRAIKSHALQLLRLVRESRQDQGQSRLIVFVAADLGGLIVKEALIEASRHSAEFANIKASTRLVAFVGTPHRWQSHDELETKLAEFLSSTSSGDLTFRGIHRLAKTIVSVSHEFSQTGMLIRSRIISVYSTHRDAPKIQDHITATFGIPMEIRCAIDKPLKTGTDVQGEVCNGISEVLDLGLEPILSVATTPDILSTVRDVVMCQEPCPRPLATHDLDRDLVRWLEKCPLFEQWTSYMGCSIFHIQGPIMNLSAVAEYAFQRASAFATVAEEKHKKPFALYFKFDRNDCQRNNIASMSRMFLAQIINQLSALPSSFITSSFEVLLLSESFTDQDIFFLLNTIRNLCPEKWTTWVLDGLDQCDRVSCDHFLSQLATIATQSEARFRIFITTSDPQHTRTHLAKPGVEYLHLDLESSGDLREEEQAVGKTIFLEDEFEAFEPYSSQLASLSEACQFDKELLIMTYEWLRHQCPRWLTGTSIQEGLKGLSPPSRHALLEQALGNIPLSARRTGRAMLLWIARSVRPLASLELASALGVDFAGFQPLDVDAFMHEAFGPLLAIRDGEAQFRQPWVRELILSRKEQEFWYAPSSPENDHREIAKTCLRFLSLPETVTRMISQNEGSCTSNILLDSRHDLLSYATQYWPVHYRLGYAARDDNVPTPPELATLLGNARALGAWLSAHGALSPPHLRPNRSYLNPLPVVSYLGFEQVVKDLLKDLLSEVHGAPETVQLIQDALYEASRMGHNHIVTMLLAVPFLLPVEGVIMSMDVAATSRHFDTTEALLGYVMRKHNEKATSVQCPENLLYRLAWSGKAKLLRKLFAVQLATKSLSPVTLSRMFSCAASGGRADFITTLLQCGVEVDDELKVDGFDPDVAIMNAAVKSGSGEVTKVFAAMNVNLETKDSYGLTALQKAVLLGHHQVTKVLLDAGANTASVEVEVLTYGGSVPTPTFVQVAVQCHIQCLTLLLENGASPDANADSYTALLHSAITGNLGMAKLLLKHGARVDGVGKWNPLCGAVEGIQVTKLEMVSLLLDHGADVNSLSQGYTPLQGAAAGNAMEAAKLLLEYGADISIHGTYVDALGQASSLGHAEMVRFLLKAGCDPNRADSQTGLNAIQIAAQDKHPQCIQALLDGGAEIEAPDGRAGPLFLAAGAGCLESVKLLISRGANLEAICQDPDNSGFGFNPLLIAAMQGEVEIVRALLAAGANVRIQIREQLTALHFGAMAQNDEAVLRALLEYTPDLNALDSDHSTALHSLMLNDFPTLGSAKILVNRGTDLTIRDFTGATALHMAVAKGKDEIAKYLVSCKANINGVEAAAGGPLHIACGTQNFEMVKFLVANGAQVDLLHSFAGTPLHAAIASRIVGDGVKAQLREDIIRYLVLEQEADVTVHGGTHFYTVLNAACMQPNLALLEFIMDQGAVLDDINVAAPNGCRPIHFATFQSVEHISHVLANGAVIDVRDKLGRTILHTAIGSGRPDVVQKVLSIGGRQLVREKDRDGWTPLMWAVRRCDGWGTSMDELADIVRLLLDHGADLWATGRQGEEMGWSALRLARYYGHTGEVISLLTPKKKEGVNGKGEVTMWNVRAHRSRQATVFAGAYCDLCLYGIYGIYYQNRKTDFCLCSKCYPYRDEVFPEGMTWTIGGDSEEFLPGSRDDEGEEQEEIPDEIQPRSPEQVKQVHTVEADYWSDSDSE</sequence>
<evidence type="ECO:0000256" key="1">
    <source>
        <dbReference type="ARBA" id="ARBA00022737"/>
    </source>
</evidence>
<dbReference type="SMART" id="SM00248">
    <property type="entry name" value="ANK"/>
    <property type="match status" value="19"/>
</dbReference>
<dbReference type="EMBL" id="MU863876">
    <property type="protein sequence ID" value="KAK4205444.1"/>
    <property type="molecule type" value="Genomic_DNA"/>
</dbReference>
<gene>
    <name evidence="6" type="ORF">QBC40DRAFT_344620</name>
</gene>
<dbReference type="PROSITE" id="PS50297">
    <property type="entry name" value="ANK_REP_REGION"/>
    <property type="match status" value="6"/>
</dbReference>
<feature type="compositionally biased region" description="Acidic residues" evidence="4">
    <location>
        <begin position="1714"/>
        <end position="1724"/>
    </location>
</feature>
<feature type="domain" description="Nephrocystin 3-like N-terminal" evidence="5">
    <location>
        <begin position="285"/>
        <end position="451"/>
    </location>
</feature>
<name>A0AAN6XRC2_9PEZI</name>
<evidence type="ECO:0000313" key="7">
    <source>
        <dbReference type="Proteomes" id="UP001303160"/>
    </source>
</evidence>
<keyword evidence="2 3" id="KW-0040">ANK repeat</keyword>
<proteinExistence type="predicted"/>
<feature type="repeat" description="ANK" evidence="3">
    <location>
        <begin position="1038"/>
        <end position="1070"/>
    </location>
</feature>
<dbReference type="Proteomes" id="UP001303160">
    <property type="component" value="Unassembled WGS sequence"/>
</dbReference>
<dbReference type="PROSITE" id="PS50088">
    <property type="entry name" value="ANK_REPEAT"/>
    <property type="match status" value="9"/>
</dbReference>
<feature type="repeat" description="ANK" evidence="3">
    <location>
        <begin position="1104"/>
        <end position="1136"/>
    </location>
</feature>
<dbReference type="Pfam" id="PF24883">
    <property type="entry name" value="NPHP3_N"/>
    <property type="match status" value="1"/>
</dbReference>
<accession>A0AAN6XRC2</accession>
<feature type="repeat" description="ANK" evidence="3">
    <location>
        <begin position="1274"/>
        <end position="1307"/>
    </location>
</feature>
<feature type="repeat" description="ANK" evidence="3">
    <location>
        <begin position="1241"/>
        <end position="1273"/>
    </location>
</feature>
<dbReference type="PANTHER" id="PTHR24123:SF33">
    <property type="entry name" value="PROTEIN HOS4"/>
    <property type="match status" value="1"/>
</dbReference>
<keyword evidence="1" id="KW-0677">Repeat</keyword>
<dbReference type="InterPro" id="IPR036770">
    <property type="entry name" value="Ankyrin_rpt-contain_sf"/>
</dbReference>
<feature type="repeat" description="ANK" evidence="3">
    <location>
        <begin position="1376"/>
        <end position="1408"/>
    </location>
</feature>
<dbReference type="InterPro" id="IPR051165">
    <property type="entry name" value="Multifunctional_ANK_Repeat"/>
</dbReference>
<dbReference type="InterPro" id="IPR002110">
    <property type="entry name" value="Ankyrin_rpt"/>
</dbReference>